<organism evidence="1 2">
    <name type="scientific">Glomus cerebriforme</name>
    <dbReference type="NCBI Taxonomy" id="658196"/>
    <lineage>
        <taxon>Eukaryota</taxon>
        <taxon>Fungi</taxon>
        <taxon>Fungi incertae sedis</taxon>
        <taxon>Mucoromycota</taxon>
        <taxon>Glomeromycotina</taxon>
        <taxon>Glomeromycetes</taxon>
        <taxon>Glomerales</taxon>
        <taxon>Glomeraceae</taxon>
        <taxon>Glomus</taxon>
    </lineage>
</organism>
<accession>A0A397T2B2</accession>
<proteinExistence type="predicted"/>
<comment type="caution">
    <text evidence="1">The sequence shown here is derived from an EMBL/GenBank/DDBJ whole genome shotgun (WGS) entry which is preliminary data.</text>
</comment>
<keyword evidence="2" id="KW-1185">Reference proteome</keyword>
<evidence type="ECO:0000313" key="2">
    <source>
        <dbReference type="Proteomes" id="UP000265703"/>
    </source>
</evidence>
<dbReference type="Proteomes" id="UP000265703">
    <property type="component" value="Unassembled WGS sequence"/>
</dbReference>
<dbReference type="AlphaFoldDB" id="A0A397T2B2"/>
<gene>
    <name evidence="1" type="ORF">C1645_805771</name>
</gene>
<protein>
    <submittedName>
        <fullName evidence="1">Uncharacterized protein</fullName>
    </submittedName>
</protein>
<name>A0A397T2B2_9GLOM</name>
<sequence length="118" mass="14100">MVVKKQFKFSKWNGFLLMRKPNYYETRIQLMMKTKFPKAFGWTLLETKFFLILARDELKNLIYSDRLVKIVEGNPDETKRAFGIGFYSSFSVDKIGMDEYLKYWYAEMVTSGTLTRFI</sequence>
<evidence type="ECO:0000313" key="1">
    <source>
        <dbReference type="EMBL" id="RIA90385.1"/>
    </source>
</evidence>
<reference evidence="1 2" key="1">
    <citation type="submission" date="2018-06" db="EMBL/GenBank/DDBJ databases">
        <title>Comparative genomics reveals the genomic features of Rhizophagus irregularis, R. cerebriforme, R. diaphanum and Gigaspora rosea, and their symbiotic lifestyle signature.</title>
        <authorList>
            <person name="Morin E."/>
            <person name="San Clemente H."/>
            <person name="Chen E.C.H."/>
            <person name="De La Providencia I."/>
            <person name="Hainaut M."/>
            <person name="Kuo A."/>
            <person name="Kohler A."/>
            <person name="Murat C."/>
            <person name="Tang N."/>
            <person name="Roy S."/>
            <person name="Loubradou J."/>
            <person name="Henrissat B."/>
            <person name="Grigoriev I.V."/>
            <person name="Corradi N."/>
            <person name="Roux C."/>
            <person name="Martin F.M."/>
        </authorList>
    </citation>
    <scope>NUCLEOTIDE SEQUENCE [LARGE SCALE GENOMIC DNA]</scope>
    <source>
        <strain evidence="1 2">DAOM 227022</strain>
    </source>
</reference>
<dbReference type="EMBL" id="QKYT01000183">
    <property type="protein sequence ID" value="RIA90385.1"/>
    <property type="molecule type" value="Genomic_DNA"/>
</dbReference>